<reference evidence="9 10" key="1">
    <citation type="submission" date="2020-06" db="EMBL/GenBank/DDBJ databases">
        <authorList>
            <person name="Li R."/>
            <person name="Bekaert M."/>
        </authorList>
    </citation>
    <scope>NUCLEOTIDE SEQUENCE [LARGE SCALE GENOMIC DNA]</scope>
    <source>
        <strain evidence="10">wild</strain>
    </source>
</reference>
<dbReference type="PANTHER" id="PTHR11552">
    <property type="entry name" value="GLUCOSE-METHANOL-CHOLINE GMC OXIDOREDUCTASE"/>
    <property type="match status" value="1"/>
</dbReference>
<dbReference type="OrthoDB" id="269227at2759"/>
<feature type="transmembrane region" description="Helical" evidence="6">
    <location>
        <begin position="21"/>
        <end position="43"/>
    </location>
</feature>
<dbReference type="Proteomes" id="UP000507470">
    <property type="component" value="Unassembled WGS sequence"/>
</dbReference>
<dbReference type="PANTHER" id="PTHR11552:SF147">
    <property type="entry name" value="CHOLINE DEHYDROGENASE, MITOCHONDRIAL"/>
    <property type="match status" value="1"/>
</dbReference>
<proteinExistence type="inferred from homology"/>
<name>A0A6J8DAE7_MYTCO</name>
<dbReference type="SUPFAM" id="SSF51905">
    <property type="entry name" value="FAD/NAD(P)-binding domain"/>
    <property type="match status" value="1"/>
</dbReference>
<evidence type="ECO:0000256" key="6">
    <source>
        <dbReference type="SAM" id="Phobius"/>
    </source>
</evidence>
<dbReference type="Pfam" id="PF00732">
    <property type="entry name" value="GMC_oxred_N"/>
    <property type="match status" value="1"/>
</dbReference>
<keyword evidence="6" id="KW-0812">Transmembrane</keyword>
<evidence type="ECO:0008006" key="11">
    <source>
        <dbReference type="Google" id="ProtNLM"/>
    </source>
</evidence>
<feature type="binding site" evidence="5">
    <location>
        <position position="252"/>
    </location>
    <ligand>
        <name>FAD</name>
        <dbReference type="ChEBI" id="CHEBI:57692"/>
    </ligand>
</feature>
<dbReference type="SUPFAM" id="SSF54373">
    <property type="entry name" value="FAD-linked reductases, C-terminal domain"/>
    <property type="match status" value="1"/>
</dbReference>
<organism evidence="9 10">
    <name type="scientific">Mytilus coruscus</name>
    <name type="common">Sea mussel</name>
    <dbReference type="NCBI Taxonomy" id="42192"/>
    <lineage>
        <taxon>Eukaryota</taxon>
        <taxon>Metazoa</taxon>
        <taxon>Spiralia</taxon>
        <taxon>Lophotrochozoa</taxon>
        <taxon>Mollusca</taxon>
        <taxon>Bivalvia</taxon>
        <taxon>Autobranchia</taxon>
        <taxon>Pteriomorphia</taxon>
        <taxon>Mytilida</taxon>
        <taxon>Mytiloidea</taxon>
        <taxon>Mytilidae</taxon>
        <taxon>Mytilinae</taxon>
        <taxon>Mytilus</taxon>
    </lineage>
</organism>
<dbReference type="InterPro" id="IPR000172">
    <property type="entry name" value="GMC_OxRdtase_N"/>
</dbReference>
<dbReference type="InterPro" id="IPR012132">
    <property type="entry name" value="GMC_OxRdtase"/>
</dbReference>
<evidence type="ECO:0000256" key="4">
    <source>
        <dbReference type="ARBA" id="ARBA00022827"/>
    </source>
</evidence>
<keyword evidence="10" id="KW-1185">Reference proteome</keyword>
<dbReference type="Gene3D" id="3.50.50.60">
    <property type="entry name" value="FAD/NAD(P)-binding domain"/>
    <property type="match status" value="2"/>
</dbReference>
<dbReference type="Gene3D" id="3.30.560.10">
    <property type="entry name" value="Glucose Oxidase, domain 3"/>
    <property type="match status" value="1"/>
</dbReference>
<evidence type="ECO:0000256" key="1">
    <source>
        <dbReference type="ARBA" id="ARBA00001974"/>
    </source>
</evidence>
<evidence type="ECO:0000256" key="2">
    <source>
        <dbReference type="ARBA" id="ARBA00010790"/>
    </source>
</evidence>
<feature type="binding site" evidence="5">
    <location>
        <position position="120"/>
    </location>
    <ligand>
        <name>FAD</name>
        <dbReference type="ChEBI" id="CHEBI:57692"/>
    </ligand>
</feature>
<evidence type="ECO:0000313" key="10">
    <source>
        <dbReference type="Proteomes" id="UP000507470"/>
    </source>
</evidence>
<dbReference type="AlphaFoldDB" id="A0A6J8DAE7"/>
<dbReference type="GO" id="GO:0016614">
    <property type="term" value="F:oxidoreductase activity, acting on CH-OH group of donors"/>
    <property type="evidence" value="ECO:0007669"/>
    <property type="project" value="InterPro"/>
</dbReference>
<evidence type="ECO:0000259" key="8">
    <source>
        <dbReference type="Pfam" id="PF05199"/>
    </source>
</evidence>
<keyword evidence="6" id="KW-0472">Membrane</keyword>
<dbReference type="EMBL" id="CACVKT020007119">
    <property type="protein sequence ID" value="CAC5405673.1"/>
    <property type="molecule type" value="Genomic_DNA"/>
</dbReference>
<gene>
    <name evidence="9" type="ORF">MCOR_39339</name>
</gene>
<comment type="cofactor">
    <cofactor evidence="1 5">
        <name>FAD</name>
        <dbReference type="ChEBI" id="CHEBI:57692"/>
    </cofactor>
</comment>
<feature type="domain" description="Glucose-methanol-choline oxidoreductase C-terminal" evidence="8">
    <location>
        <begin position="436"/>
        <end position="578"/>
    </location>
</feature>
<accession>A0A6J8DAE7</accession>
<evidence type="ECO:0000259" key="7">
    <source>
        <dbReference type="Pfam" id="PF00732"/>
    </source>
</evidence>
<evidence type="ECO:0000313" key="9">
    <source>
        <dbReference type="EMBL" id="CAC5405673.1"/>
    </source>
</evidence>
<feature type="domain" description="Glucose-methanol-choline oxidoreductase N-terminal" evidence="7">
    <location>
        <begin position="60"/>
        <end position="327"/>
    </location>
</feature>
<dbReference type="InterPro" id="IPR007867">
    <property type="entry name" value="GMC_OxRtase_C"/>
</dbReference>
<dbReference type="Pfam" id="PF05199">
    <property type="entry name" value="GMC_oxred_C"/>
    <property type="match status" value="1"/>
</dbReference>
<dbReference type="PIRSF" id="PIRSF000137">
    <property type="entry name" value="Alcohol_oxidase"/>
    <property type="match status" value="1"/>
</dbReference>
<evidence type="ECO:0000256" key="3">
    <source>
        <dbReference type="ARBA" id="ARBA00022630"/>
    </source>
</evidence>
<comment type="similarity">
    <text evidence="2">Belongs to the GMC oxidoreductase family.</text>
</comment>
<keyword evidence="6" id="KW-1133">Transmembrane helix</keyword>
<sequence length="631" mass="70227">MVEVRRKCTFMSPSGTSDSEHYIKMGLMPALILAMQLVFTGYIKRFKVDTIFKKPLTGVYDYIIVGGGTAGSVLATKADRGSSDSIKQDWQYFTVKQESSGYALDGRRNYWPAGKALGGTSILHHMTHVRGSPPDYENWEAEGCTGWSYRDVLPYFMKSEDVQIPGLKHEVYRSVGGPMTVSVEPGNPSTEIFKKASAELGFQTHDCNSPDMIGHCPVQNDIKNSERCSTAKCYIRPVLGRPNLQVSLHSHVTKVVIHKGKAVGVEYKKHSRRMMVMARKEVILSAGVVRSPQILMLSGIGPKEHLEEFKIPLHADLPVGNNLQDHLLFFMSYRVNANWTINAQKLSDPGEFLKYIIDKKGIYTETGINAVLFANLGQEDVMSGSPDTEIYFSNIAPDTEALQSGWKQNIKDKVLDHMVSNATSAGISIMPSYLHPNSRGTIRLNSTDPFDYPLIDPKYLSHPDDIAGFIRGVRLIQTLVLTEPMQSIGAKLIRRDYPGLCDDIPFDSDSYWACYIRSFATTAFHPVGTCRMGDINDQSSVVDPLLRVKGIDGLRVVDASVMRNLISGDTNTPTIMIAEKAADMIRGKDTVLNIKHKLNTKFFTQLEDIETSNISVWSSQLIQKLLSTNLI</sequence>
<dbReference type="InterPro" id="IPR036188">
    <property type="entry name" value="FAD/NAD-bd_sf"/>
</dbReference>
<evidence type="ECO:0000256" key="5">
    <source>
        <dbReference type="PIRSR" id="PIRSR000137-2"/>
    </source>
</evidence>
<keyword evidence="3" id="KW-0285">Flavoprotein</keyword>
<dbReference type="GO" id="GO:0050660">
    <property type="term" value="F:flavin adenine dinucleotide binding"/>
    <property type="evidence" value="ECO:0007669"/>
    <property type="project" value="InterPro"/>
</dbReference>
<protein>
    <recommendedName>
        <fullName evidence="11">Glucose-methanol-choline oxidoreductase N-terminal domain-containing protein</fullName>
    </recommendedName>
</protein>
<keyword evidence="4 5" id="KW-0274">FAD</keyword>